<reference evidence="2" key="1">
    <citation type="submission" date="2023-03" db="EMBL/GenBank/DDBJ databases">
        <title>Massive genome expansion in bonnet fungi (Mycena s.s.) driven by repeated elements and novel gene families across ecological guilds.</title>
        <authorList>
            <consortium name="Lawrence Berkeley National Laboratory"/>
            <person name="Harder C.B."/>
            <person name="Miyauchi S."/>
            <person name="Viragh M."/>
            <person name="Kuo A."/>
            <person name="Thoen E."/>
            <person name="Andreopoulos B."/>
            <person name="Lu D."/>
            <person name="Skrede I."/>
            <person name="Drula E."/>
            <person name="Henrissat B."/>
            <person name="Morin E."/>
            <person name="Kohler A."/>
            <person name="Barry K."/>
            <person name="LaButti K."/>
            <person name="Morin E."/>
            <person name="Salamov A."/>
            <person name="Lipzen A."/>
            <person name="Mereny Z."/>
            <person name="Hegedus B."/>
            <person name="Baldrian P."/>
            <person name="Stursova M."/>
            <person name="Weitz H."/>
            <person name="Taylor A."/>
            <person name="Grigoriev I.V."/>
            <person name="Nagy L.G."/>
            <person name="Martin F."/>
            <person name="Kauserud H."/>
        </authorList>
    </citation>
    <scope>NUCLEOTIDE SEQUENCE</scope>
    <source>
        <strain evidence="2">9144</strain>
    </source>
</reference>
<name>A0AAD6YMI4_9AGAR</name>
<accession>A0AAD6YMI4</accession>
<evidence type="ECO:0000256" key="1">
    <source>
        <dbReference type="SAM" id="SignalP"/>
    </source>
</evidence>
<dbReference type="Proteomes" id="UP001219525">
    <property type="component" value="Unassembled WGS sequence"/>
</dbReference>
<comment type="caution">
    <text evidence="2">The sequence shown here is derived from an EMBL/GenBank/DDBJ whole genome shotgun (WGS) entry which is preliminary data.</text>
</comment>
<feature type="chain" id="PRO_5042214512" evidence="1">
    <location>
        <begin position="29"/>
        <end position="86"/>
    </location>
</feature>
<evidence type="ECO:0000313" key="3">
    <source>
        <dbReference type="Proteomes" id="UP001219525"/>
    </source>
</evidence>
<dbReference type="AlphaFoldDB" id="A0AAD6YMI4"/>
<sequence length="86" mass="8726">MHFKTILITVIFSAGLAAGLTLPEAVEADKRQCLPTNSNCLLPDAGACCSGVCCCGISSPFGDGCSNTACTIQQEEGLAVGVSRTS</sequence>
<dbReference type="EMBL" id="JARJCW010000006">
    <property type="protein sequence ID" value="KAJ7223602.1"/>
    <property type="molecule type" value="Genomic_DNA"/>
</dbReference>
<protein>
    <submittedName>
        <fullName evidence="2">Uncharacterized protein</fullName>
    </submittedName>
</protein>
<organism evidence="2 3">
    <name type="scientific">Mycena pura</name>
    <dbReference type="NCBI Taxonomy" id="153505"/>
    <lineage>
        <taxon>Eukaryota</taxon>
        <taxon>Fungi</taxon>
        <taxon>Dikarya</taxon>
        <taxon>Basidiomycota</taxon>
        <taxon>Agaricomycotina</taxon>
        <taxon>Agaricomycetes</taxon>
        <taxon>Agaricomycetidae</taxon>
        <taxon>Agaricales</taxon>
        <taxon>Marasmiineae</taxon>
        <taxon>Mycenaceae</taxon>
        <taxon>Mycena</taxon>
    </lineage>
</organism>
<gene>
    <name evidence="2" type="ORF">GGX14DRAFT_428030</name>
</gene>
<evidence type="ECO:0000313" key="2">
    <source>
        <dbReference type="EMBL" id="KAJ7223602.1"/>
    </source>
</evidence>
<keyword evidence="1" id="KW-0732">Signal</keyword>
<feature type="signal peptide" evidence="1">
    <location>
        <begin position="1"/>
        <end position="28"/>
    </location>
</feature>
<proteinExistence type="predicted"/>
<keyword evidence="3" id="KW-1185">Reference proteome</keyword>